<evidence type="ECO:0000259" key="1">
    <source>
        <dbReference type="PROSITE" id="PS51459"/>
    </source>
</evidence>
<dbReference type="RefSeq" id="WP_180283360.1">
    <property type="nucleotide sequence ID" value="NZ_JABFDB010000012.1"/>
</dbReference>
<organism evidence="2 3">
    <name type="scientific">Azospirillum oleiclasticum</name>
    <dbReference type="NCBI Taxonomy" id="2735135"/>
    <lineage>
        <taxon>Bacteria</taxon>
        <taxon>Pseudomonadati</taxon>
        <taxon>Pseudomonadota</taxon>
        <taxon>Alphaproteobacteria</taxon>
        <taxon>Rhodospirillales</taxon>
        <taxon>Azospirillaceae</taxon>
        <taxon>Azospirillum</taxon>
    </lineage>
</organism>
<dbReference type="EMBL" id="JABFDB010000012">
    <property type="protein sequence ID" value="NYZ21588.1"/>
    <property type="molecule type" value="Genomic_DNA"/>
</dbReference>
<dbReference type="PANTHER" id="PTHR13504:SF38">
    <property type="entry name" value="FIDO DOMAIN-CONTAINING PROTEIN"/>
    <property type="match status" value="1"/>
</dbReference>
<sequence length="388" mass="41480">MIGFGAYEPFEAEGGRIVACYRPPVPPLPPTDEVWEALDRTRPVVEAFDRALSAFPVPGVVGRLFARLDAVHSSGAEGATTSFTDLLEYQSALRRAKDPQDAASVSGAAEAFDDLQDGMGAPCDAALAIHRRLFDRDPDPYWAAQAGRWKAHPNATDDPDSPTGLFHYTSPAALPAALEAWASFTMATGGPELVRQAVSHWLFEHIHPTADGNGRVGRLLVPLVLRAKGATRNACCFLGEAVHRDKQTYVSALKRGRLTGDMGAWTRVFLALTAQTAGLNLDRIGKLGTLLDGWKRTTGSVRSDSAVHDLVPWILTTPAFTIRDAVAGIGRGTFASVNRAVGQLAGMGIVTAAGARARDRLFVAPEVIALFESSPHRSPRVNTPATKA</sequence>
<comment type="caution">
    <text evidence="2">The sequence shown here is derived from an EMBL/GenBank/DDBJ whole genome shotgun (WGS) entry which is preliminary data.</text>
</comment>
<keyword evidence="3" id="KW-1185">Reference proteome</keyword>
<protein>
    <submittedName>
        <fullName evidence="2">Fic family protein</fullName>
    </submittedName>
</protein>
<dbReference type="Proteomes" id="UP000584642">
    <property type="component" value="Unassembled WGS sequence"/>
</dbReference>
<reference evidence="2 3" key="1">
    <citation type="submission" date="2020-05" db="EMBL/GenBank/DDBJ databases">
        <title>Azospirillum oleiclasticum sp. nov, a nitrogen-fixing and heavy crude oil-emulsifying bacterium isolated from the crude oil of Yumen Oilfield.</title>
        <authorList>
            <person name="Wu D."/>
            <person name="Cai M."/>
            <person name="Zhang X."/>
        </authorList>
    </citation>
    <scope>NUCLEOTIDE SEQUENCE [LARGE SCALE GENOMIC DNA]</scope>
    <source>
        <strain evidence="2 3">ROY-1-1-2</strain>
    </source>
</reference>
<dbReference type="InterPro" id="IPR040198">
    <property type="entry name" value="Fido_containing"/>
</dbReference>
<evidence type="ECO:0000313" key="2">
    <source>
        <dbReference type="EMBL" id="NYZ21588.1"/>
    </source>
</evidence>
<dbReference type="Pfam" id="PF02661">
    <property type="entry name" value="Fic"/>
    <property type="match status" value="1"/>
</dbReference>
<name>A0ABX2TEM0_9PROT</name>
<proteinExistence type="predicted"/>
<dbReference type="SUPFAM" id="SSF140931">
    <property type="entry name" value="Fic-like"/>
    <property type="match status" value="1"/>
</dbReference>
<dbReference type="InterPro" id="IPR003812">
    <property type="entry name" value="Fido"/>
</dbReference>
<dbReference type="InterPro" id="IPR036597">
    <property type="entry name" value="Fido-like_dom_sf"/>
</dbReference>
<gene>
    <name evidence="2" type="ORF">HND93_17890</name>
</gene>
<accession>A0ABX2TEM0</accession>
<evidence type="ECO:0000313" key="3">
    <source>
        <dbReference type="Proteomes" id="UP000584642"/>
    </source>
</evidence>
<feature type="domain" description="Fido" evidence="1">
    <location>
        <begin position="121"/>
        <end position="271"/>
    </location>
</feature>
<dbReference type="Gene3D" id="1.10.3290.10">
    <property type="entry name" value="Fido-like domain"/>
    <property type="match status" value="1"/>
</dbReference>
<dbReference type="PROSITE" id="PS51459">
    <property type="entry name" value="FIDO"/>
    <property type="match status" value="1"/>
</dbReference>
<dbReference type="PANTHER" id="PTHR13504">
    <property type="entry name" value="FIDO DOMAIN-CONTAINING PROTEIN DDB_G0283145"/>
    <property type="match status" value="1"/>
</dbReference>